<evidence type="ECO:0000313" key="7">
    <source>
        <dbReference type="Proteomes" id="UP001519271"/>
    </source>
</evidence>
<name>A0ABS4G013_9CLOT</name>
<evidence type="ECO:0000259" key="5">
    <source>
        <dbReference type="PROSITE" id="PS50975"/>
    </source>
</evidence>
<sequence length="410" mass="46065">MKRILMVGAGSCQRSAISRIKSLGYEAIAADYNEWTEAKGLADHMVLADAFSPEDILRCAREYRVDGVMTSGTDQPVLSVTLTANNLGIPSFLSDDTALLVTNKKHMKERFREKGIPTARFSIIGRGFSDTELSEMKPPFVIKPLDSQGQRGIFKVETIEEVRSKLDDVLKHSRSNEILVEEFYENDEITISGWVDKGRVKILTITDRVTFSPDEHIGVCTSHENPSKHMDQYGKELKELTRKICCDFGIEEGPIYFQFLVGSEGIKVNEIACRLGGAYEDMTIPYATGADVLRMNIEGCLNRDYDKKSLQHAPEPENTKPFSTRLFFCGEGEVCHMTPVEEIKKLPYILDAGYNIHIGDLLPTIENASQRAGYVIVKGETRLEVEANLIELRRTMKVLDKDANNLIRTL</sequence>
<keyword evidence="1 6" id="KW-0436">Ligase</keyword>
<dbReference type="PANTHER" id="PTHR43585">
    <property type="entry name" value="FUMIPYRROLE BIOSYNTHESIS PROTEIN C"/>
    <property type="match status" value="1"/>
</dbReference>
<dbReference type="Proteomes" id="UP001519271">
    <property type="component" value="Unassembled WGS sequence"/>
</dbReference>
<evidence type="ECO:0000256" key="3">
    <source>
        <dbReference type="ARBA" id="ARBA00022840"/>
    </source>
</evidence>
<dbReference type="InterPro" id="IPR011761">
    <property type="entry name" value="ATP-grasp"/>
</dbReference>
<comment type="caution">
    <text evidence="6">The sequence shown here is derived from an EMBL/GenBank/DDBJ whole genome shotgun (WGS) entry which is preliminary data.</text>
</comment>
<dbReference type="RefSeq" id="WP_209458142.1">
    <property type="nucleotide sequence ID" value="NZ_JAGGKC010000002.1"/>
</dbReference>
<dbReference type="PANTHER" id="PTHR43585:SF2">
    <property type="entry name" value="ATP-GRASP ENZYME FSQD"/>
    <property type="match status" value="1"/>
</dbReference>
<dbReference type="Pfam" id="PF18603">
    <property type="entry name" value="LAL_C2"/>
    <property type="match status" value="1"/>
</dbReference>
<evidence type="ECO:0000256" key="2">
    <source>
        <dbReference type="ARBA" id="ARBA00022741"/>
    </source>
</evidence>
<evidence type="ECO:0000256" key="1">
    <source>
        <dbReference type="ARBA" id="ARBA00022598"/>
    </source>
</evidence>
<dbReference type="PROSITE" id="PS50975">
    <property type="entry name" value="ATP_GRASP"/>
    <property type="match status" value="1"/>
</dbReference>
<keyword evidence="2 4" id="KW-0547">Nucleotide-binding</keyword>
<dbReference type="GO" id="GO:0016874">
    <property type="term" value="F:ligase activity"/>
    <property type="evidence" value="ECO:0007669"/>
    <property type="project" value="UniProtKB-KW"/>
</dbReference>
<dbReference type="Gene3D" id="3.40.50.20">
    <property type="match status" value="1"/>
</dbReference>
<dbReference type="InterPro" id="IPR040570">
    <property type="entry name" value="LAL_C2"/>
</dbReference>
<accession>A0ABS4G013</accession>
<dbReference type="EMBL" id="JAGGKC010000002">
    <property type="protein sequence ID" value="MBP1917892.1"/>
    <property type="molecule type" value="Genomic_DNA"/>
</dbReference>
<organism evidence="6 7">
    <name type="scientific">Youngiibacter multivorans</name>
    <dbReference type="NCBI Taxonomy" id="937251"/>
    <lineage>
        <taxon>Bacteria</taxon>
        <taxon>Bacillati</taxon>
        <taxon>Bacillota</taxon>
        <taxon>Clostridia</taxon>
        <taxon>Eubacteriales</taxon>
        <taxon>Clostridiaceae</taxon>
        <taxon>Youngiibacter</taxon>
    </lineage>
</organism>
<evidence type="ECO:0000256" key="4">
    <source>
        <dbReference type="PROSITE-ProRule" id="PRU00409"/>
    </source>
</evidence>
<feature type="domain" description="ATP-grasp" evidence="5">
    <location>
        <begin position="108"/>
        <end position="301"/>
    </location>
</feature>
<dbReference type="Pfam" id="PF13535">
    <property type="entry name" value="ATP-grasp_4"/>
    <property type="match status" value="1"/>
</dbReference>
<keyword evidence="3 4" id="KW-0067">ATP-binding</keyword>
<dbReference type="InterPro" id="IPR013815">
    <property type="entry name" value="ATP_grasp_subdomain_1"/>
</dbReference>
<dbReference type="Gene3D" id="3.30.1490.20">
    <property type="entry name" value="ATP-grasp fold, A domain"/>
    <property type="match status" value="1"/>
</dbReference>
<evidence type="ECO:0000313" key="6">
    <source>
        <dbReference type="EMBL" id="MBP1917892.1"/>
    </source>
</evidence>
<keyword evidence="7" id="KW-1185">Reference proteome</keyword>
<dbReference type="SUPFAM" id="SSF56059">
    <property type="entry name" value="Glutathione synthetase ATP-binding domain-like"/>
    <property type="match status" value="1"/>
</dbReference>
<protein>
    <submittedName>
        <fullName evidence="6">Phosphoribosylamine-glycine ligase</fullName>
    </submittedName>
</protein>
<reference evidence="6 7" key="1">
    <citation type="submission" date="2021-03" db="EMBL/GenBank/DDBJ databases">
        <title>Genomic Encyclopedia of Type Strains, Phase IV (KMG-IV): sequencing the most valuable type-strain genomes for metagenomic binning, comparative biology and taxonomic classification.</title>
        <authorList>
            <person name="Goeker M."/>
        </authorList>
    </citation>
    <scope>NUCLEOTIDE SEQUENCE [LARGE SCALE GENOMIC DNA]</scope>
    <source>
        <strain evidence="6 7">DSM 6139</strain>
    </source>
</reference>
<dbReference type="InterPro" id="IPR052032">
    <property type="entry name" value="ATP-dep_AA_Ligase"/>
</dbReference>
<proteinExistence type="predicted"/>
<gene>
    <name evidence="6" type="ORF">J2Z34_000363</name>
</gene>
<dbReference type="Gene3D" id="3.30.470.20">
    <property type="entry name" value="ATP-grasp fold, B domain"/>
    <property type="match status" value="1"/>
</dbReference>